<dbReference type="PANTHER" id="PTHR31263">
    <property type="entry name" value="CELLULASE FAMILY PROTEIN (AFU_ORTHOLOGUE AFUA_5G14560)"/>
    <property type="match status" value="1"/>
</dbReference>
<dbReference type="InterPro" id="IPR017853">
    <property type="entry name" value="GH"/>
</dbReference>
<gene>
    <name evidence="1" type="ORF">P171DRAFT_460529</name>
</gene>
<dbReference type="OrthoDB" id="442731at2759"/>
<evidence type="ECO:0000313" key="2">
    <source>
        <dbReference type="Proteomes" id="UP000799764"/>
    </source>
</evidence>
<dbReference type="EMBL" id="MU001494">
    <property type="protein sequence ID" value="KAF2449128.1"/>
    <property type="molecule type" value="Genomic_DNA"/>
</dbReference>
<proteinExistence type="predicted"/>
<dbReference type="PANTHER" id="PTHR31263:SF0">
    <property type="entry name" value="CELLULASE FAMILY PROTEIN (AFU_ORTHOLOGUE AFUA_5G14560)"/>
    <property type="match status" value="1"/>
</dbReference>
<dbReference type="AlphaFoldDB" id="A0A9P4PTL9"/>
<sequence length="440" mass="49715">MDDDSCNSFIDYAVPRKYVHKMLPRFAAAATKRDALNLPFSTKGRDIFDSNGDVFYYKGTNWPGHQEIMIPEGLQHASIAEIVAWIPKFGLNSVRMTFAIEMIDDIYSNSTNQTLERSVINALGQDNGTLVLGQILEHNPQFTAQTTRLEVWDAVAKELAAQDVILHLDNHVSKAFWCCGDDDGNGWFGENYFDVDKWIRGLSFISAHAKTHWPTFASVGLRNELRKAKVSEPVDWYTWYIHMTSAATAVHAAAPDALIFFSGLSYDTFIDPLPLGKSLQGTAGTTTANKTAKFIPTDFPWANKIVLELHKYDFEATHNPCPTFKANWYKQGFQAVNASDSATKHLFPIAITEWGFIHNGTYWNQTTYNKCLIEMVGDYRVSWMQWEISGSFYLQTRPGRTPETIQGPEEFWGLLNYNWDGVRDVVTVENSLDKMIAALG</sequence>
<comment type="caution">
    <text evidence="1">The sequence shown here is derived from an EMBL/GenBank/DDBJ whole genome shotgun (WGS) entry which is preliminary data.</text>
</comment>
<accession>A0A9P4PTL9</accession>
<protein>
    <submittedName>
        <fullName evidence="1">Glycoside hydrolase family 5 protein</fullName>
    </submittedName>
</protein>
<dbReference type="Gene3D" id="3.20.20.80">
    <property type="entry name" value="Glycosidases"/>
    <property type="match status" value="1"/>
</dbReference>
<name>A0A9P4PTL9_9PLEO</name>
<reference evidence="1" key="1">
    <citation type="journal article" date="2020" name="Stud. Mycol.">
        <title>101 Dothideomycetes genomes: a test case for predicting lifestyles and emergence of pathogens.</title>
        <authorList>
            <person name="Haridas S."/>
            <person name="Albert R."/>
            <person name="Binder M."/>
            <person name="Bloem J."/>
            <person name="Labutti K."/>
            <person name="Salamov A."/>
            <person name="Andreopoulos B."/>
            <person name="Baker S."/>
            <person name="Barry K."/>
            <person name="Bills G."/>
            <person name="Bluhm B."/>
            <person name="Cannon C."/>
            <person name="Castanera R."/>
            <person name="Culley D."/>
            <person name="Daum C."/>
            <person name="Ezra D."/>
            <person name="Gonzalez J."/>
            <person name="Henrissat B."/>
            <person name="Kuo A."/>
            <person name="Liang C."/>
            <person name="Lipzen A."/>
            <person name="Lutzoni F."/>
            <person name="Magnuson J."/>
            <person name="Mondo S."/>
            <person name="Nolan M."/>
            <person name="Ohm R."/>
            <person name="Pangilinan J."/>
            <person name="Park H.-J."/>
            <person name="Ramirez L."/>
            <person name="Alfaro M."/>
            <person name="Sun H."/>
            <person name="Tritt A."/>
            <person name="Yoshinaga Y."/>
            <person name="Zwiers L.-H."/>
            <person name="Turgeon B."/>
            <person name="Goodwin S."/>
            <person name="Spatafora J."/>
            <person name="Crous P."/>
            <person name="Grigoriev I."/>
        </authorList>
    </citation>
    <scope>NUCLEOTIDE SEQUENCE</scope>
    <source>
        <strain evidence="1">CBS 690.94</strain>
    </source>
</reference>
<keyword evidence="2" id="KW-1185">Reference proteome</keyword>
<organism evidence="1 2">
    <name type="scientific">Karstenula rhodostoma CBS 690.94</name>
    <dbReference type="NCBI Taxonomy" id="1392251"/>
    <lineage>
        <taxon>Eukaryota</taxon>
        <taxon>Fungi</taxon>
        <taxon>Dikarya</taxon>
        <taxon>Ascomycota</taxon>
        <taxon>Pezizomycotina</taxon>
        <taxon>Dothideomycetes</taxon>
        <taxon>Pleosporomycetidae</taxon>
        <taxon>Pleosporales</taxon>
        <taxon>Massarineae</taxon>
        <taxon>Didymosphaeriaceae</taxon>
        <taxon>Karstenula</taxon>
    </lineage>
</organism>
<dbReference type="SUPFAM" id="SSF51445">
    <property type="entry name" value="(Trans)glycosidases"/>
    <property type="match status" value="1"/>
</dbReference>
<dbReference type="GO" id="GO:0016787">
    <property type="term" value="F:hydrolase activity"/>
    <property type="evidence" value="ECO:0007669"/>
    <property type="project" value="UniProtKB-KW"/>
</dbReference>
<evidence type="ECO:0000313" key="1">
    <source>
        <dbReference type="EMBL" id="KAF2449128.1"/>
    </source>
</evidence>
<keyword evidence="1" id="KW-0378">Hydrolase</keyword>
<dbReference type="Proteomes" id="UP000799764">
    <property type="component" value="Unassembled WGS sequence"/>
</dbReference>